<dbReference type="InterPro" id="IPR046348">
    <property type="entry name" value="SIS_dom_sf"/>
</dbReference>
<feature type="active site" evidence="7">
    <location>
        <position position="515"/>
    </location>
</feature>
<keyword evidence="5 7" id="KW-0413">Isomerase</keyword>
<dbReference type="EMBL" id="JBHUFP010000007">
    <property type="protein sequence ID" value="MFD1805979.1"/>
    <property type="molecule type" value="Genomic_DNA"/>
</dbReference>
<dbReference type="InterPro" id="IPR035482">
    <property type="entry name" value="SIS_PGI_2"/>
</dbReference>
<gene>
    <name evidence="7 9" type="primary">pgi</name>
    <name evidence="9" type="ORF">ACFSAV_06265</name>
</gene>
<comment type="catalytic activity">
    <reaction evidence="6 7 8">
        <text>alpha-D-glucose 6-phosphate = beta-D-fructose 6-phosphate</text>
        <dbReference type="Rhea" id="RHEA:11816"/>
        <dbReference type="ChEBI" id="CHEBI:57634"/>
        <dbReference type="ChEBI" id="CHEBI:58225"/>
        <dbReference type="EC" id="5.3.1.9"/>
    </reaction>
</comment>
<evidence type="ECO:0000313" key="10">
    <source>
        <dbReference type="Proteomes" id="UP001597420"/>
    </source>
</evidence>
<accession>A0ABW4NUP7</accession>
<dbReference type="InterPro" id="IPR001672">
    <property type="entry name" value="G6P_Isomerase"/>
</dbReference>
<comment type="caution">
    <text evidence="9">The sequence shown here is derived from an EMBL/GenBank/DDBJ whole genome shotgun (WGS) entry which is preliminary data.</text>
</comment>
<dbReference type="Pfam" id="PF00342">
    <property type="entry name" value="PGI"/>
    <property type="match status" value="1"/>
</dbReference>
<dbReference type="EC" id="5.3.1.9" evidence="7"/>
<dbReference type="GO" id="GO:0004347">
    <property type="term" value="F:glucose-6-phosphate isomerase activity"/>
    <property type="evidence" value="ECO:0007669"/>
    <property type="project" value="UniProtKB-EC"/>
</dbReference>
<dbReference type="InterPro" id="IPR035476">
    <property type="entry name" value="SIS_PGI_1"/>
</dbReference>
<protein>
    <recommendedName>
        <fullName evidence="7">Glucose-6-phosphate isomerase</fullName>
        <shortName evidence="7">GPI</shortName>
        <ecNumber evidence="7">5.3.1.9</ecNumber>
    </recommendedName>
    <alternativeName>
        <fullName evidence="7">Phosphoglucose isomerase</fullName>
        <shortName evidence="7">PGI</shortName>
    </alternativeName>
    <alternativeName>
        <fullName evidence="7">Phosphohexose isomerase</fullName>
        <shortName evidence="7">PHI</shortName>
    </alternativeName>
</protein>
<dbReference type="Proteomes" id="UP001597420">
    <property type="component" value="Unassembled WGS sequence"/>
</dbReference>
<dbReference type="PROSITE" id="PS51463">
    <property type="entry name" value="P_GLUCOSE_ISOMERASE_3"/>
    <property type="match status" value="1"/>
</dbReference>
<comment type="function">
    <text evidence="7">Catalyzes the reversible isomerization of glucose-6-phosphate to fructose-6-phosphate.</text>
</comment>
<dbReference type="Gene3D" id="1.10.1390.10">
    <property type="match status" value="1"/>
</dbReference>
<dbReference type="InterPro" id="IPR018189">
    <property type="entry name" value="Phosphoglucose_isomerase_CS"/>
</dbReference>
<dbReference type="PRINTS" id="PR00662">
    <property type="entry name" value="G6PISOMERASE"/>
</dbReference>
<evidence type="ECO:0000256" key="7">
    <source>
        <dbReference type="HAMAP-Rule" id="MF_00473"/>
    </source>
</evidence>
<keyword evidence="7" id="KW-0963">Cytoplasm</keyword>
<dbReference type="CDD" id="cd05016">
    <property type="entry name" value="SIS_PGI_2"/>
    <property type="match status" value="1"/>
</dbReference>
<dbReference type="PROSITE" id="PS00174">
    <property type="entry name" value="P_GLUCOSE_ISOMERASE_2"/>
    <property type="match status" value="1"/>
</dbReference>
<dbReference type="RefSeq" id="WP_379097508.1">
    <property type="nucleotide sequence ID" value="NZ_JBHUFP010000007.1"/>
</dbReference>
<sequence length="549" mass="61270">MKNINPTSTAAWKALEQHNQQQSAVTIQQLFAQEKDRFADYSLMFNNEILVDFSKNNVTKETLALLRQLANECALSDAIEAMFTGEKINRTEDRAVLHTALRNRANTAVLVDGQDVMPEVNAVLAKMKAFCQRVISGEWKGYTGKAITDVINIGIGGSDLGPYMVTEALRPYKNHLNLHFVSNVDGTHVAEVLKKVNPETTLFLVASKTFTTQETMTNAISARDWFLASAKEQQHVAKHFAALSTNAKAVAEFGIDTHNMFEFWDWVGGRYSLWSAIGLSIALSIGFEHFEALLAGAHAMDQHFRTAPIEQNIPTTLALVGLWNTNFLGAQTEAILPYDQYLHRFAAYFQQGNMESNGKYIDRDGKEINNYQTGPIIWGEPGTNGQHAFYQLIHQGTTLIPCDFIAPAQTHNPLADHHEKLLSNFFAQTEALAFGKSKQEVEAEFINAGKSLDEVKDIVPFKVFTGNKPTNSILVQKMTPFSLGALIAMYEHKIFVQGVIFNIYSFDQWGVELGKQLANRILPELASDGKIESHDSSTNGLINQYKSWR</sequence>
<organism evidence="9 10">
    <name type="scientific">Pasteurella oralis</name>
    <dbReference type="NCBI Taxonomy" id="1071947"/>
    <lineage>
        <taxon>Bacteria</taxon>
        <taxon>Pseudomonadati</taxon>
        <taxon>Pseudomonadota</taxon>
        <taxon>Gammaproteobacteria</taxon>
        <taxon>Pasteurellales</taxon>
        <taxon>Pasteurellaceae</taxon>
        <taxon>Pasteurella</taxon>
    </lineage>
</organism>
<dbReference type="CDD" id="cd05015">
    <property type="entry name" value="SIS_PGI_1"/>
    <property type="match status" value="1"/>
</dbReference>
<keyword evidence="10" id="KW-1185">Reference proteome</keyword>
<dbReference type="NCBIfam" id="NF001211">
    <property type="entry name" value="PRK00179.1"/>
    <property type="match status" value="1"/>
</dbReference>
<comment type="pathway">
    <text evidence="1 7 8">Carbohydrate degradation; glycolysis; D-glyceraldehyde 3-phosphate and glycerone phosphate from D-glucose: step 2/4.</text>
</comment>
<name>A0ABW4NUP7_9PAST</name>
<evidence type="ECO:0000256" key="3">
    <source>
        <dbReference type="ARBA" id="ARBA00022432"/>
    </source>
</evidence>
<feature type="active site" description="Proton donor" evidence="7">
    <location>
        <position position="355"/>
    </location>
</feature>
<dbReference type="PANTHER" id="PTHR11469:SF1">
    <property type="entry name" value="GLUCOSE-6-PHOSPHATE ISOMERASE"/>
    <property type="match status" value="1"/>
</dbReference>
<evidence type="ECO:0000256" key="1">
    <source>
        <dbReference type="ARBA" id="ARBA00004926"/>
    </source>
</evidence>
<keyword evidence="4 7" id="KW-0324">Glycolysis</keyword>
<keyword evidence="3 7" id="KW-0312">Gluconeogenesis</keyword>
<proteinExistence type="inferred from homology"/>
<evidence type="ECO:0000313" key="9">
    <source>
        <dbReference type="EMBL" id="MFD1805979.1"/>
    </source>
</evidence>
<comment type="similarity">
    <text evidence="2 7 8">Belongs to the GPI family.</text>
</comment>
<dbReference type="PANTHER" id="PTHR11469">
    <property type="entry name" value="GLUCOSE-6-PHOSPHATE ISOMERASE"/>
    <property type="match status" value="1"/>
</dbReference>
<evidence type="ECO:0000256" key="5">
    <source>
        <dbReference type="ARBA" id="ARBA00023235"/>
    </source>
</evidence>
<evidence type="ECO:0000256" key="2">
    <source>
        <dbReference type="ARBA" id="ARBA00006604"/>
    </source>
</evidence>
<evidence type="ECO:0000256" key="6">
    <source>
        <dbReference type="ARBA" id="ARBA00029321"/>
    </source>
</evidence>
<dbReference type="HAMAP" id="MF_00473">
    <property type="entry name" value="G6P_isomerase"/>
    <property type="match status" value="1"/>
</dbReference>
<dbReference type="InterPro" id="IPR023096">
    <property type="entry name" value="G6P_Isomerase_C"/>
</dbReference>
<dbReference type="PROSITE" id="PS00765">
    <property type="entry name" value="P_GLUCOSE_ISOMERASE_1"/>
    <property type="match status" value="1"/>
</dbReference>
<evidence type="ECO:0000256" key="8">
    <source>
        <dbReference type="RuleBase" id="RU000612"/>
    </source>
</evidence>
<reference evidence="10" key="1">
    <citation type="journal article" date="2019" name="Int. J. Syst. Evol. Microbiol.">
        <title>The Global Catalogue of Microorganisms (GCM) 10K type strain sequencing project: providing services to taxonomists for standard genome sequencing and annotation.</title>
        <authorList>
            <consortium name="The Broad Institute Genomics Platform"/>
            <consortium name="The Broad Institute Genome Sequencing Center for Infectious Disease"/>
            <person name="Wu L."/>
            <person name="Ma J."/>
        </authorList>
    </citation>
    <scope>NUCLEOTIDE SEQUENCE [LARGE SCALE GENOMIC DNA]</scope>
    <source>
        <strain evidence="10">CCM 7950</strain>
    </source>
</reference>
<comment type="pathway">
    <text evidence="7">Carbohydrate biosynthesis; gluconeogenesis.</text>
</comment>
<comment type="subcellular location">
    <subcellularLocation>
        <location evidence="7">Cytoplasm</location>
    </subcellularLocation>
</comment>
<feature type="active site" evidence="7">
    <location>
        <position position="387"/>
    </location>
</feature>
<evidence type="ECO:0000256" key="4">
    <source>
        <dbReference type="ARBA" id="ARBA00023152"/>
    </source>
</evidence>
<dbReference type="SUPFAM" id="SSF53697">
    <property type="entry name" value="SIS domain"/>
    <property type="match status" value="1"/>
</dbReference>
<dbReference type="Gene3D" id="3.40.50.10490">
    <property type="entry name" value="Glucose-6-phosphate isomerase like protein, domain 1"/>
    <property type="match status" value="2"/>
</dbReference>